<dbReference type="GO" id="GO:0046872">
    <property type="term" value="F:metal ion binding"/>
    <property type="evidence" value="ECO:0007669"/>
    <property type="project" value="UniProtKB-KW"/>
</dbReference>
<dbReference type="KEGG" id="tact:SG35_010060"/>
<dbReference type="Gene3D" id="3.40.366.30">
    <property type="entry name" value="50S ribosomal protein L16 arginine hydroxylase, Chain A, Domain 2"/>
    <property type="match status" value="1"/>
</dbReference>
<keyword evidence="3" id="KW-0223">Dioxygenase</keyword>
<reference evidence="7 8" key="2">
    <citation type="journal article" date="2022" name="Mar. Drugs">
        <title>Bioassay-Guided Fractionation Leads to the Detection of Cholic Acid Generated by the Rare Thalassomonas sp.</title>
        <authorList>
            <person name="Pheiffer F."/>
            <person name="Schneider Y.K."/>
            <person name="Hansen E.H."/>
            <person name="Andersen J.H."/>
            <person name="Isaksson J."/>
            <person name="Busche T."/>
            <person name="R C."/>
            <person name="Kalinowski J."/>
            <person name="Zyl L.V."/>
            <person name="Trindade M."/>
        </authorList>
    </citation>
    <scope>NUCLEOTIDE SEQUENCE [LARGE SCALE GENOMIC DNA]</scope>
    <source>
        <strain evidence="7 8">A5K-106</strain>
    </source>
</reference>
<sequence length="394" mass="44133">MYQLQLSDLTKKEFLRDYWQKKPVVITRGFSDFQDPLSADELAGLATMDQVESRLISLVDGQWQAEFGPFQSFEHLGDKNWSLVVQAVDHFCEPAAELIEPFRFIPNWRLDDLMVSFATVGGGVGPHIDLYDVFICQGSGKRHWRVGDRGNHREFAAHEALLHVDPFEAIIDVELNPGDILYIPPGFPHEGITLETSLSFSVGFRTQSRVSLFSALADHLIDQDSANELIEDAGRPFCKAPGEINDTDLDLIKEQFAHVLADEALMRDFIGSHLSRAKHELDRCEEELGGYTQADVAQILVAGADPDAAKQGGYSLQRLGGLRAFYFSDILNRGICYINGEPVSFDVAIAPMVKLLCDQVTLSPQQLTPWRENSAFIDFVTEQVNAGYWYFAQV</sequence>
<evidence type="ECO:0000256" key="2">
    <source>
        <dbReference type="ARBA" id="ARBA00022723"/>
    </source>
</evidence>
<dbReference type="InterPro" id="IPR039994">
    <property type="entry name" value="NO66-like"/>
</dbReference>
<dbReference type="InterPro" id="IPR046799">
    <property type="entry name" value="ROXA-like_wH"/>
</dbReference>
<dbReference type="Pfam" id="PF20514">
    <property type="entry name" value="WHD_ROXA"/>
    <property type="match status" value="1"/>
</dbReference>
<evidence type="ECO:0000313" key="7">
    <source>
        <dbReference type="EMBL" id="WDE00935.1"/>
    </source>
</evidence>
<gene>
    <name evidence="7" type="ORF">SG35_010060</name>
</gene>
<dbReference type="SUPFAM" id="SSF51197">
    <property type="entry name" value="Clavaminate synthase-like"/>
    <property type="match status" value="1"/>
</dbReference>
<reference evidence="7 8" key="1">
    <citation type="journal article" date="2015" name="Genome Announc.">
        <title>Draft Genome Sequences of Marine Isolates of Thalassomonas viridans and Thalassomonas actiniarum.</title>
        <authorList>
            <person name="Olonade I."/>
            <person name="van Zyl L.J."/>
            <person name="Trindade M."/>
        </authorList>
    </citation>
    <scope>NUCLEOTIDE SEQUENCE [LARGE SCALE GENOMIC DNA]</scope>
    <source>
        <strain evidence="7 8">A5K-106</strain>
    </source>
</reference>
<dbReference type="SMART" id="SM00558">
    <property type="entry name" value="JmjC"/>
    <property type="match status" value="1"/>
</dbReference>
<keyword evidence="5" id="KW-0408">Iron</keyword>
<comment type="cofactor">
    <cofactor evidence="1">
        <name>Fe(2+)</name>
        <dbReference type="ChEBI" id="CHEBI:29033"/>
    </cofactor>
</comment>
<dbReference type="PROSITE" id="PS51184">
    <property type="entry name" value="JMJC"/>
    <property type="match status" value="1"/>
</dbReference>
<keyword evidence="4" id="KW-0560">Oxidoreductase</keyword>
<evidence type="ECO:0000256" key="4">
    <source>
        <dbReference type="ARBA" id="ARBA00023002"/>
    </source>
</evidence>
<evidence type="ECO:0000259" key="6">
    <source>
        <dbReference type="PROSITE" id="PS51184"/>
    </source>
</evidence>
<dbReference type="EMBL" id="CP059735">
    <property type="protein sequence ID" value="WDE00935.1"/>
    <property type="molecule type" value="Genomic_DNA"/>
</dbReference>
<evidence type="ECO:0000313" key="8">
    <source>
        <dbReference type="Proteomes" id="UP000032568"/>
    </source>
</evidence>
<dbReference type="AlphaFoldDB" id="A0AAE9YV83"/>
<dbReference type="GO" id="GO:0016706">
    <property type="term" value="F:2-oxoglutarate-dependent dioxygenase activity"/>
    <property type="evidence" value="ECO:0007669"/>
    <property type="project" value="TreeGrafter"/>
</dbReference>
<dbReference type="RefSeq" id="WP_044832542.1">
    <property type="nucleotide sequence ID" value="NZ_CP059735.1"/>
</dbReference>
<evidence type="ECO:0000256" key="5">
    <source>
        <dbReference type="ARBA" id="ARBA00023004"/>
    </source>
</evidence>
<proteinExistence type="predicted"/>
<dbReference type="InterPro" id="IPR003347">
    <property type="entry name" value="JmjC_dom"/>
</dbReference>
<name>A0AAE9YV83_9GAMM</name>
<dbReference type="Gene3D" id="2.60.120.650">
    <property type="entry name" value="Cupin"/>
    <property type="match status" value="1"/>
</dbReference>
<evidence type="ECO:0000256" key="3">
    <source>
        <dbReference type="ARBA" id="ARBA00022964"/>
    </source>
</evidence>
<protein>
    <submittedName>
        <fullName evidence="7">Cupin domain-containing protein</fullName>
    </submittedName>
</protein>
<dbReference type="Pfam" id="PF08007">
    <property type="entry name" value="JmjC_2"/>
    <property type="match status" value="1"/>
</dbReference>
<feature type="domain" description="JmjC" evidence="6">
    <location>
        <begin position="94"/>
        <end position="221"/>
    </location>
</feature>
<dbReference type="PANTHER" id="PTHR13096:SF8">
    <property type="entry name" value="RIBOSOMAL OXYGENASE 1"/>
    <property type="match status" value="1"/>
</dbReference>
<dbReference type="Proteomes" id="UP000032568">
    <property type="component" value="Chromosome"/>
</dbReference>
<dbReference type="PANTHER" id="PTHR13096">
    <property type="entry name" value="MINA53 MYC INDUCED NUCLEAR ANTIGEN"/>
    <property type="match status" value="1"/>
</dbReference>
<keyword evidence="2" id="KW-0479">Metal-binding</keyword>
<organism evidence="7 8">
    <name type="scientific">Thalassomonas actiniarum</name>
    <dbReference type="NCBI Taxonomy" id="485447"/>
    <lineage>
        <taxon>Bacteria</taxon>
        <taxon>Pseudomonadati</taxon>
        <taxon>Pseudomonadota</taxon>
        <taxon>Gammaproteobacteria</taxon>
        <taxon>Alteromonadales</taxon>
        <taxon>Colwelliaceae</taxon>
        <taxon>Thalassomonas</taxon>
    </lineage>
</organism>
<evidence type="ECO:0000256" key="1">
    <source>
        <dbReference type="ARBA" id="ARBA00001954"/>
    </source>
</evidence>
<accession>A0AAE9YV83</accession>
<keyword evidence="8" id="KW-1185">Reference proteome</keyword>